<feature type="transmembrane region" description="Helical" evidence="8">
    <location>
        <begin position="333"/>
        <end position="351"/>
    </location>
</feature>
<reference evidence="10 11" key="1">
    <citation type="journal article" date="2008" name="Int. J. Syst. Evol. Microbiol.">
        <title>Amphritea japonica sp. nov. and Amphritea balenae sp. nov., isolated from the sediment adjacent to sperm whale carcasses off Kagoshima, Japan.</title>
        <authorList>
            <person name="Miyazaki M."/>
            <person name="Nogi Y."/>
            <person name="Fujiwara Y."/>
            <person name="Kawato M."/>
            <person name="Nagahama T."/>
            <person name="Kubokawa K."/>
            <person name="Horikoshi K."/>
        </authorList>
    </citation>
    <scope>NUCLEOTIDE SEQUENCE [LARGE SCALE GENOMIC DNA]</scope>
    <source>
        <strain evidence="10 11">ATCC BAA-1530</strain>
    </source>
</reference>
<feature type="transmembrane region" description="Helical" evidence="8">
    <location>
        <begin position="83"/>
        <end position="102"/>
    </location>
</feature>
<feature type="transmembrane region" description="Helical" evidence="8">
    <location>
        <begin position="108"/>
        <end position="126"/>
    </location>
</feature>
<feature type="transmembrane region" description="Helical" evidence="8">
    <location>
        <begin position="447"/>
        <end position="465"/>
    </location>
</feature>
<keyword evidence="7 8" id="KW-0472">Membrane</keyword>
<dbReference type="OrthoDB" id="9773404at2"/>
<dbReference type="RefSeq" id="WP_019620155.1">
    <property type="nucleotide sequence ID" value="NZ_AP014545.1"/>
</dbReference>
<dbReference type="GO" id="GO:0005886">
    <property type="term" value="C:plasma membrane"/>
    <property type="evidence" value="ECO:0007669"/>
    <property type="project" value="UniProtKB-SubCell"/>
</dbReference>
<dbReference type="InterPro" id="IPR020846">
    <property type="entry name" value="MFS_dom"/>
</dbReference>
<feature type="transmembrane region" description="Helical" evidence="8">
    <location>
        <begin position="256"/>
        <end position="276"/>
    </location>
</feature>
<feature type="transmembrane region" description="Helical" evidence="8">
    <location>
        <begin position="147"/>
        <end position="167"/>
    </location>
</feature>
<feature type="transmembrane region" description="Helical" evidence="8">
    <location>
        <begin position="363"/>
        <end position="381"/>
    </location>
</feature>
<evidence type="ECO:0000256" key="6">
    <source>
        <dbReference type="ARBA" id="ARBA00023063"/>
    </source>
</evidence>
<dbReference type="InterPro" id="IPR036259">
    <property type="entry name" value="MFS_trans_sf"/>
</dbReference>
<evidence type="ECO:0000256" key="7">
    <source>
        <dbReference type="ARBA" id="ARBA00023136"/>
    </source>
</evidence>
<feature type="transmembrane region" description="Helical" evidence="8">
    <location>
        <begin position="297"/>
        <end position="321"/>
    </location>
</feature>
<evidence type="ECO:0000256" key="8">
    <source>
        <dbReference type="RuleBase" id="RU366033"/>
    </source>
</evidence>
<organism evidence="10 11">
    <name type="scientific">Amphritea japonica ATCC BAA-1530</name>
    <dbReference type="NCBI Taxonomy" id="1278309"/>
    <lineage>
        <taxon>Bacteria</taxon>
        <taxon>Pseudomonadati</taxon>
        <taxon>Pseudomonadota</taxon>
        <taxon>Gammaproteobacteria</taxon>
        <taxon>Oceanospirillales</taxon>
        <taxon>Oceanospirillaceae</taxon>
        <taxon>Amphritea</taxon>
    </lineage>
</organism>
<dbReference type="Gene3D" id="1.20.1250.20">
    <property type="entry name" value="MFS general substrate transporter like domains"/>
    <property type="match status" value="2"/>
</dbReference>
<dbReference type="InterPro" id="IPR044772">
    <property type="entry name" value="NO3_transporter"/>
</dbReference>
<evidence type="ECO:0000313" key="10">
    <source>
        <dbReference type="EMBL" id="BBB27041.1"/>
    </source>
</evidence>
<name>A0A7R6PF11_9GAMM</name>
<evidence type="ECO:0000313" key="11">
    <source>
        <dbReference type="Proteomes" id="UP000595663"/>
    </source>
</evidence>
<dbReference type="SUPFAM" id="SSF103473">
    <property type="entry name" value="MFS general substrate transporter"/>
    <property type="match status" value="1"/>
</dbReference>
<keyword evidence="4 8" id="KW-0812">Transmembrane</keyword>
<dbReference type="PROSITE" id="PS50850">
    <property type="entry name" value="MFS"/>
    <property type="match status" value="1"/>
</dbReference>
<comment type="similarity">
    <text evidence="2 8">Belongs to the major facilitator superfamily. Nitrate/nitrite porter (TC 2.A.1.8) family.</text>
</comment>
<evidence type="ECO:0000256" key="3">
    <source>
        <dbReference type="ARBA" id="ARBA00022448"/>
    </source>
</evidence>
<protein>
    <recommendedName>
        <fullName evidence="8">Nitrate/nitrite transporter</fullName>
    </recommendedName>
</protein>
<keyword evidence="8" id="KW-1003">Cell membrane</keyword>
<dbReference type="PANTHER" id="PTHR23515">
    <property type="entry name" value="HIGH-AFFINITY NITRATE TRANSPORTER 2.3"/>
    <property type="match status" value="1"/>
</dbReference>
<dbReference type="GO" id="GO:0042128">
    <property type="term" value="P:nitrate assimilation"/>
    <property type="evidence" value="ECO:0007669"/>
    <property type="project" value="UniProtKB-UniRule"/>
</dbReference>
<dbReference type="AlphaFoldDB" id="A0A7R6PF11"/>
<feature type="transmembrane region" description="Helical" evidence="8">
    <location>
        <begin position="423"/>
        <end position="441"/>
    </location>
</feature>
<feature type="transmembrane region" description="Helical" evidence="8">
    <location>
        <begin position="173"/>
        <end position="192"/>
    </location>
</feature>
<evidence type="ECO:0000256" key="5">
    <source>
        <dbReference type="ARBA" id="ARBA00022989"/>
    </source>
</evidence>
<dbReference type="GO" id="GO:0015113">
    <property type="term" value="F:nitrite transmembrane transporter activity"/>
    <property type="evidence" value="ECO:0007669"/>
    <property type="project" value="InterPro"/>
</dbReference>
<feature type="transmembrane region" description="Helical" evidence="8">
    <location>
        <begin position="221"/>
        <end position="240"/>
    </location>
</feature>
<dbReference type="Proteomes" id="UP000595663">
    <property type="component" value="Chromosome"/>
</dbReference>
<dbReference type="InterPro" id="IPR011701">
    <property type="entry name" value="MFS"/>
</dbReference>
<feature type="transmembrane region" description="Helical" evidence="8">
    <location>
        <begin position="21"/>
        <end position="43"/>
    </location>
</feature>
<comment type="subcellular location">
    <subcellularLocation>
        <location evidence="8">Cell membrane</location>
        <topology evidence="8">Multi-pass membrane protein</topology>
    </subcellularLocation>
    <subcellularLocation>
        <location evidence="1">Membrane</location>
        <topology evidence="1">Multi-pass membrane protein</topology>
    </subcellularLocation>
</comment>
<accession>A0A7R6PF11</accession>
<feature type="transmembrane region" description="Helical" evidence="8">
    <location>
        <begin position="387"/>
        <end position="411"/>
    </location>
</feature>
<proteinExistence type="inferred from homology"/>
<dbReference type="EMBL" id="AP014545">
    <property type="protein sequence ID" value="BBB27041.1"/>
    <property type="molecule type" value="Genomic_DNA"/>
</dbReference>
<dbReference type="InterPro" id="IPR004737">
    <property type="entry name" value="NO3_transporter_NarK/NarU-like"/>
</dbReference>
<feature type="transmembrane region" description="Helical" evidence="8">
    <location>
        <begin position="55"/>
        <end position="76"/>
    </location>
</feature>
<keyword evidence="6 8" id="KW-0534">Nitrate assimilation</keyword>
<dbReference type="Pfam" id="PF07690">
    <property type="entry name" value="MFS_1"/>
    <property type="match status" value="2"/>
</dbReference>
<dbReference type="KEGG" id="ajp:AMJAP_2452"/>
<keyword evidence="5 8" id="KW-1133">Transmembrane helix</keyword>
<feature type="domain" description="Major facilitator superfamily (MFS) profile" evidence="9">
    <location>
        <begin position="18"/>
        <end position="473"/>
    </location>
</feature>
<comment type="caution">
    <text evidence="8">Lacks conserved residue(s) required for the propagation of feature annotation.</text>
</comment>
<dbReference type="NCBIfam" id="TIGR00886">
    <property type="entry name" value="2A0108"/>
    <property type="match status" value="1"/>
</dbReference>
<keyword evidence="11" id="KW-1185">Reference proteome</keyword>
<evidence type="ECO:0000259" key="9">
    <source>
        <dbReference type="PROSITE" id="PS50850"/>
    </source>
</evidence>
<keyword evidence="3 8" id="KW-0813">Transport</keyword>
<sequence length="490" mass="53479">MSTSKFSLLNFGDPKIKTLHITWFAFFLTFVVWFSHAPMLAYIKDVFGLSGAEVKALMILNVALTIPARIVVGTLVDKYGPRIVYSMLLVIGGFICIGFALAQTYEQLAIMRFLSGFIGAGFVIGIRMVGEWFPAKQVGVAEGVYGGWGNFGSAAGAMTLPTIALMYGGENGWRYALISIGIIAIIYGFIFYKVARNTPKGSTYFKPKKHGGLEVTSKKDFVFYILMNIPMYAALAVLAWKLSPSNIGLLDQFSTYAIYVVLAVLFVVQLRAIYHVNEENLKNGVPEIQRYKFKQVAVLDIAYFVTFGSELAVVSMLPLFFLETFEGLDPVKAGLLASGFAFMNLVARPTGGHLSDTIGRRKTLSVLILGLMVGYFVLSQIDGEWWIPLAVIATMACSFFVQAGEGAVFAVVPLIQRRMTGQIAGMAGAYGNVGAVCYLTVLSFVDYSTFFMVIGASAAVVFFLVQFMDEPSGQIAEVLPDGTVQLINVE</sequence>
<gene>
    <name evidence="10" type="ORF">AMJAP_2452</name>
</gene>
<dbReference type="GO" id="GO:0015112">
    <property type="term" value="F:nitrate transmembrane transporter activity"/>
    <property type="evidence" value="ECO:0007669"/>
    <property type="project" value="UniProtKB-UniRule"/>
</dbReference>
<evidence type="ECO:0000256" key="1">
    <source>
        <dbReference type="ARBA" id="ARBA00004141"/>
    </source>
</evidence>
<evidence type="ECO:0000256" key="4">
    <source>
        <dbReference type="ARBA" id="ARBA00022692"/>
    </source>
</evidence>
<evidence type="ECO:0000256" key="2">
    <source>
        <dbReference type="ARBA" id="ARBA00008432"/>
    </source>
</evidence>